<evidence type="ECO:0000259" key="5">
    <source>
        <dbReference type="Pfam" id="PF04542"/>
    </source>
</evidence>
<comment type="similarity">
    <text evidence="1">Belongs to the sigma-70 factor family. ECF subfamily.</text>
</comment>
<dbReference type="Pfam" id="PF04542">
    <property type="entry name" value="Sigma70_r2"/>
    <property type="match status" value="1"/>
</dbReference>
<dbReference type="STRING" id="1349767.GJA_1686"/>
<protein>
    <submittedName>
        <fullName evidence="6">RNA polymerase sigma factor, sigma-70 family protein</fullName>
    </submittedName>
</protein>
<gene>
    <name evidence="6" type="ORF">GJA_1686</name>
</gene>
<feature type="domain" description="RNA polymerase sigma-70 region 2" evidence="5">
    <location>
        <begin position="35"/>
        <end position="100"/>
    </location>
</feature>
<dbReference type="PANTHER" id="PTHR43133">
    <property type="entry name" value="RNA POLYMERASE ECF-TYPE SIGMA FACTO"/>
    <property type="match status" value="1"/>
</dbReference>
<dbReference type="NCBIfam" id="TIGR02937">
    <property type="entry name" value="sigma70-ECF"/>
    <property type="match status" value="1"/>
</dbReference>
<dbReference type="InterPro" id="IPR039425">
    <property type="entry name" value="RNA_pol_sigma-70-like"/>
</dbReference>
<dbReference type="GO" id="GO:0016987">
    <property type="term" value="F:sigma factor activity"/>
    <property type="evidence" value="ECO:0007669"/>
    <property type="project" value="UniProtKB-KW"/>
</dbReference>
<dbReference type="InterPro" id="IPR007627">
    <property type="entry name" value="RNA_pol_sigma70_r2"/>
</dbReference>
<dbReference type="SUPFAM" id="SSF88659">
    <property type="entry name" value="Sigma3 and sigma4 domains of RNA polymerase sigma factors"/>
    <property type="match status" value="1"/>
</dbReference>
<accession>W0V0G6</accession>
<dbReference type="Gene3D" id="1.10.10.10">
    <property type="entry name" value="Winged helix-like DNA-binding domain superfamily/Winged helix DNA-binding domain"/>
    <property type="match status" value="1"/>
</dbReference>
<evidence type="ECO:0000256" key="2">
    <source>
        <dbReference type="ARBA" id="ARBA00023015"/>
    </source>
</evidence>
<dbReference type="GO" id="GO:0006352">
    <property type="term" value="P:DNA-templated transcription initiation"/>
    <property type="evidence" value="ECO:0007669"/>
    <property type="project" value="InterPro"/>
</dbReference>
<proteinExistence type="inferred from homology"/>
<dbReference type="EMBL" id="HG322949">
    <property type="protein sequence ID" value="CDG82324.1"/>
    <property type="molecule type" value="Genomic_DNA"/>
</dbReference>
<dbReference type="InterPro" id="IPR013325">
    <property type="entry name" value="RNA_pol_sigma_r2"/>
</dbReference>
<dbReference type="eggNOG" id="COG1595">
    <property type="taxonomic scope" value="Bacteria"/>
</dbReference>
<dbReference type="Proteomes" id="UP000027604">
    <property type="component" value="Chromosome I"/>
</dbReference>
<evidence type="ECO:0000256" key="3">
    <source>
        <dbReference type="ARBA" id="ARBA00023082"/>
    </source>
</evidence>
<dbReference type="SUPFAM" id="SSF88946">
    <property type="entry name" value="Sigma2 domain of RNA polymerase sigma factors"/>
    <property type="match status" value="1"/>
</dbReference>
<evidence type="ECO:0000256" key="1">
    <source>
        <dbReference type="ARBA" id="ARBA00010641"/>
    </source>
</evidence>
<organism evidence="6 7">
    <name type="scientific">Janthinobacterium agaricidamnosum NBRC 102515 = DSM 9628</name>
    <dbReference type="NCBI Taxonomy" id="1349767"/>
    <lineage>
        <taxon>Bacteria</taxon>
        <taxon>Pseudomonadati</taxon>
        <taxon>Pseudomonadota</taxon>
        <taxon>Betaproteobacteria</taxon>
        <taxon>Burkholderiales</taxon>
        <taxon>Oxalobacteraceae</taxon>
        <taxon>Janthinobacterium</taxon>
    </lineage>
</organism>
<keyword evidence="4" id="KW-0804">Transcription</keyword>
<dbReference type="AlphaFoldDB" id="W0V0G6"/>
<dbReference type="Gene3D" id="1.10.1740.10">
    <property type="match status" value="1"/>
</dbReference>
<reference evidence="6 7" key="1">
    <citation type="journal article" date="2015" name="Genome Announc.">
        <title>Genome Sequence of Mushroom Soft-Rot Pathogen Janthinobacterium agaricidamnosum.</title>
        <authorList>
            <person name="Graupner K."/>
            <person name="Lackner G."/>
            <person name="Hertweck C."/>
        </authorList>
    </citation>
    <scope>NUCLEOTIDE SEQUENCE [LARGE SCALE GENOMIC DNA]</scope>
    <source>
        <strain evidence="7">NBRC 102515 / DSM 9628</strain>
    </source>
</reference>
<dbReference type="InterPro" id="IPR014284">
    <property type="entry name" value="RNA_pol_sigma-70_dom"/>
</dbReference>
<name>W0V0G6_9BURK</name>
<keyword evidence="3" id="KW-0731">Sigma factor</keyword>
<evidence type="ECO:0000313" key="7">
    <source>
        <dbReference type="Proteomes" id="UP000027604"/>
    </source>
</evidence>
<dbReference type="PANTHER" id="PTHR43133:SF51">
    <property type="entry name" value="RNA POLYMERASE SIGMA FACTOR"/>
    <property type="match status" value="1"/>
</dbReference>
<evidence type="ECO:0000256" key="4">
    <source>
        <dbReference type="ARBA" id="ARBA00023163"/>
    </source>
</evidence>
<dbReference type="InterPro" id="IPR036388">
    <property type="entry name" value="WH-like_DNA-bd_sf"/>
</dbReference>
<dbReference type="PATRIC" id="fig|1349767.4.peg.3364"/>
<dbReference type="InterPro" id="IPR013324">
    <property type="entry name" value="RNA_pol_sigma_r3/r4-like"/>
</dbReference>
<dbReference type="HOGENOM" id="CLU_047691_1_4_4"/>
<sequence length="194" mass="21741">MTATIEIAEIDLDHNNAPLDAPASANAAVIDVNALFVEHYDHLLLFVKRYLRNSEDAEDVVQNTFAEAVRCGHRFSGLSKPSTWLFGIALNLARNQVRRNCADRYETVDENFMEQLVDPCSDPATVIEARQLNTRINALLGNMLPKIRSTFEAVLQGDMTYEMAAEHMQVPIGTVRSRVSRVRATVRSQFGEFA</sequence>
<dbReference type="KEGG" id="jag:GJA_1686"/>
<keyword evidence="2" id="KW-0805">Transcription regulation</keyword>
<evidence type="ECO:0000313" key="6">
    <source>
        <dbReference type="EMBL" id="CDG82324.1"/>
    </source>
</evidence>
<keyword evidence="7" id="KW-1185">Reference proteome</keyword>